<dbReference type="Gene3D" id="1.10.1740.10">
    <property type="match status" value="1"/>
</dbReference>
<keyword evidence="2" id="KW-0805">Transcription regulation</keyword>
<dbReference type="SUPFAM" id="SSF88946">
    <property type="entry name" value="Sigma2 domain of RNA polymerase sigma factors"/>
    <property type="match status" value="1"/>
</dbReference>
<dbReference type="InterPro" id="IPR013325">
    <property type="entry name" value="RNA_pol_sigma_r2"/>
</dbReference>
<evidence type="ECO:0000313" key="6">
    <source>
        <dbReference type="EMBL" id="VAX41558.1"/>
    </source>
</evidence>
<evidence type="ECO:0000256" key="1">
    <source>
        <dbReference type="ARBA" id="ARBA00010641"/>
    </source>
</evidence>
<dbReference type="InterPro" id="IPR007627">
    <property type="entry name" value="RNA_pol_sigma70_r2"/>
</dbReference>
<dbReference type="InterPro" id="IPR014331">
    <property type="entry name" value="RNA_pol_sigma70_ECF_RHOBA"/>
</dbReference>
<dbReference type="Gene3D" id="1.10.10.10">
    <property type="entry name" value="Winged helix-like DNA-binding domain superfamily/Winged helix DNA-binding domain"/>
    <property type="match status" value="1"/>
</dbReference>
<evidence type="ECO:0000259" key="5">
    <source>
        <dbReference type="Pfam" id="PF04542"/>
    </source>
</evidence>
<dbReference type="NCBIfam" id="TIGR02989">
    <property type="entry name" value="Sig-70_gvs1"/>
    <property type="match status" value="1"/>
</dbReference>
<sequence length="180" mass="20725">MFPGSGSHRSERTRLVLQHRTALYSYIFSCVKNHADAEDILHDVCVIAIESFEQLKEKNSFFPWVREIAFRQILAHLKKRKKETPFNPHVVAALADAVHQVEEEQPMQSYREALMVCLDKLPSKSRELIMMRYNNETEEGVTGIATQFGKSKQSIYSRLKRIKSILRNCVAKNIASEATE</sequence>
<organism evidence="6">
    <name type="scientific">hydrothermal vent metagenome</name>
    <dbReference type="NCBI Taxonomy" id="652676"/>
    <lineage>
        <taxon>unclassified sequences</taxon>
        <taxon>metagenomes</taxon>
        <taxon>ecological metagenomes</taxon>
    </lineage>
</organism>
<accession>A0A3B1DZ00</accession>
<dbReference type="SUPFAM" id="SSF88659">
    <property type="entry name" value="Sigma3 and sigma4 domains of RNA polymerase sigma factors"/>
    <property type="match status" value="1"/>
</dbReference>
<dbReference type="EMBL" id="UOGL01000562">
    <property type="protein sequence ID" value="VAX41558.1"/>
    <property type="molecule type" value="Genomic_DNA"/>
</dbReference>
<protein>
    <recommendedName>
        <fullName evidence="5">RNA polymerase sigma-70 region 2 domain-containing protein</fullName>
    </recommendedName>
</protein>
<gene>
    <name evidence="6" type="ORF">MNBD_PLANCTO02-35</name>
</gene>
<evidence type="ECO:0000256" key="3">
    <source>
        <dbReference type="ARBA" id="ARBA00023082"/>
    </source>
</evidence>
<dbReference type="Pfam" id="PF04542">
    <property type="entry name" value="Sigma70_r2"/>
    <property type="match status" value="1"/>
</dbReference>
<keyword evidence="3" id="KW-0731">Sigma factor</keyword>
<feature type="domain" description="RNA polymerase sigma-70 region 2" evidence="5">
    <location>
        <begin position="15"/>
        <end position="82"/>
    </location>
</feature>
<dbReference type="PANTHER" id="PTHR43133:SF51">
    <property type="entry name" value="RNA POLYMERASE SIGMA FACTOR"/>
    <property type="match status" value="1"/>
</dbReference>
<dbReference type="NCBIfam" id="TIGR02937">
    <property type="entry name" value="sigma70-ECF"/>
    <property type="match status" value="1"/>
</dbReference>
<reference evidence="6" key="1">
    <citation type="submission" date="2018-06" db="EMBL/GenBank/DDBJ databases">
        <authorList>
            <person name="Zhirakovskaya E."/>
        </authorList>
    </citation>
    <scope>NUCLEOTIDE SEQUENCE</scope>
</reference>
<dbReference type="InterPro" id="IPR036388">
    <property type="entry name" value="WH-like_DNA-bd_sf"/>
</dbReference>
<name>A0A3B1DZ00_9ZZZZ</name>
<dbReference type="PANTHER" id="PTHR43133">
    <property type="entry name" value="RNA POLYMERASE ECF-TYPE SIGMA FACTO"/>
    <property type="match status" value="1"/>
</dbReference>
<dbReference type="InterPro" id="IPR014284">
    <property type="entry name" value="RNA_pol_sigma-70_dom"/>
</dbReference>
<comment type="similarity">
    <text evidence="1">Belongs to the sigma-70 factor family. ECF subfamily.</text>
</comment>
<proteinExistence type="inferred from homology"/>
<dbReference type="AlphaFoldDB" id="A0A3B1DZ00"/>
<evidence type="ECO:0000256" key="2">
    <source>
        <dbReference type="ARBA" id="ARBA00023015"/>
    </source>
</evidence>
<dbReference type="GO" id="GO:0006352">
    <property type="term" value="P:DNA-templated transcription initiation"/>
    <property type="evidence" value="ECO:0007669"/>
    <property type="project" value="InterPro"/>
</dbReference>
<evidence type="ECO:0000256" key="4">
    <source>
        <dbReference type="ARBA" id="ARBA00023163"/>
    </source>
</evidence>
<keyword evidence="4" id="KW-0804">Transcription</keyword>
<dbReference type="GO" id="GO:0016987">
    <property type="term" value="F:sigma factor activity"/>
    <property type="evidence" value="ECO:0007669"/>
    <property type="project" value="UniProtKB-KW"/>
</dbReference>
<dbReference type="InterPro" id="IPR039425">
    <property type="entry name" value="RNA_pol_sigma-70-like"/>
</dbReference>
<dbReference type="InterPro" id="IPR013324">
    <property type="entry name" value="RNA_pol_sigma_r3/r4-like"/>
</dbReference>